<dbReference type="AlphaFoldDB" id="A0A7L1BWB0"/>
<dbReference type="GO" id="GO:0016874">
    <property type="term" value="F:ligase activity"/>
    <property type="evidence" value="ECO:0007669"/>
    <property type="project" value="UniProtKB-KW"/>
</dbReference>
<accession>A0A7L1BWB0</accession>
<reference evidence="1 2" key="1">
    <citation type="submission" date="2019-09" db="EMBL/GenBank/DDBJ databases">
        <title>Bird 10,000 Genomes (B10K) Project - Family phase.</title>
        <authorList>
            <person name="Zhang G."/>
        </authorList>
    </citation>
    <scope>NUCLEOTIDE SEQUENCE [LARGE SCALE GENOMIC DNA]</scope>
    <source>
        <strain evidence="1">B10K-DU-002-01</strain>
        <tissue evidence="1">Muscle</tissue>
    </source>
</reference>
<keyword evidence="2" id="KW-1185">Reference proteome</keyword>
<feature type="non-terminal residue" evidence="1">
    <location>
        <position position="1"/>
    </location>
</feature>
<keyword evidence="1" id="KW-0436">Ligase</keyword>
<dbReference type="EMBL" id="VXBB01006195">
    <property type="protein sequence ID" value="NXM55256.1"/>
    <property type="molecule type" value="Genomic_DNA"/>
</dbReference>
<protein>
    <submittedName>
        <fullName evidence="1">SYFA ligase</fullName>
    </submittedName>
</protein>
<sequence>LKRRKLLLEVTLKSYWIRKGSAFSTAVARPETELTPEMIATGSWRRLPFKPYNF</sequence>
<gene>
    <name evidence="1" type="primary">Farsa</name>
    <name evidence="1" type="ORF">ILLCLE_R05717</name>
</gene>
<organism evidence="1 2">
    <name type="scientific">Illadopsis cleaveri</name>
    <name type="common">blackcap illadopsis</name>
    <dbReference type="NCBI Taxonomy" id="201329"/>
    <lineage>
        <taxon>Eukaryota</taxon>
        <taxon>Metazoa</taxon>
        <taxon>Chordata</taxon>
        <taxon>Craniata</taxon>
        <taxon>Vertebrata</taxon>
        <taxon>Euteleostomi</taxon>
        <taxon>Archelosauria</taxon>
        <taxon>Archosauria</taxon>
        <taxon>Dinosauria</taxon>
        <taxon>Saurischia</taxon>
        <taxon>Theropoda</taxon>
        <taxon>Coelurosauria</taxon>
        <taxon>Aves</taxon>
        <taxon>Neognathae</taxon>
        <taxon>Neoaves</taxon>
        <taxon>Telluraves</taxon>
        <taxon>Australaves</taxon>
        <taxon>Passeriformes</taxon>
        <taxon>Sylvioidea</taxon>
        <taxon>Timaliidae</taxon>
        <taxon>Illadopsis</taxon>
    </lineage>
</organism>
<evidence type="ECO:0000313" key="2">
    <source>
        <dbReference type="Proteomes" id="UP000534634"/>
    </source>
</evidence>
<dbReference type="Proteomes" id="UP000534634">
    <property type="component" value="Unassembled WGS sequence"/>
</dbReference>
<evidence type="ECO:0000313" key="1">
    <source>
        <dbReference type="EMBL" id="NXM55256.1"/>
    </source>
</evidence>
<proteinExistence type="predicted"/>
<dbReference type="Gene3D" id="3.30.1370.240">
    <property type="match status" value="1"/>
</dbReference>
<comment type="caution">
    <text evidence="1">The sequence shown here is derived from an EMBL/GenBank/DDBJ whole genome shotgun (WGS) entry which is preliminary data.</text>
</comment>
<name>A0A7L1BWB0_9PASS</name>
<feature type="non-terminal residue" evidence="1">
    <location>
        <position position="54"/>
    </location>
</feature>